<comment type="subcellular location">
    <subcellularLocation>
        <location evidence="1">Cell outer membrane</location>
    </subcellularLocation>
</comment>
<keyword evidence="5" id="KW-0998">Cell outer membrane</keyword>
<name>A0ABV6HGQ8_9SPHI</name>
<dbReference type="InterPro" id="IPR033985">
    <property type="entry name" value="SusD-like_N"/>
</dbReference>
<proteinExistence type="inferred from homology"/>
<dbReference type="EMBL" id="JBHLWO010000001">
    <property type="protein sequence ID" value="MFC0318066.1"/>
    <property type="molecule type" value="Genomic_DNA"/>
</dbReference>
<sequence length="566" mass="63765">MNTIYKTKLVALAALVLTTAACKKDFLDVTPTDKVSDTAVLSDSVLFEAFVVNRYLGVRLIDKEAEGTPPGFGRGFEYAMWSSLSDESIYNNDDNTWFIQRGQLLPENTGIAGTFWKRSYRSIRECNYALTHINEVPMSEAHKNLLVAELKFIRAFRYHDLIRNYGGIVLLGDKVVELTDDFSDPSLFKREDLATSLAYVLSQLDEAAAGLPENNSNSWLRGRATRGAALALKSRLTLYAASPLYNVGTWEAAVQAANAVIALNRYTISQNGYRALFRKTSDDNEIIFARYYSVGARHVPMEIANGPNGYDGWGGNVPLQNLVDAYRMANGKSISDPTSGYDPQNPYIGRDPRFYQTIFYNGAGYRDRNVETFRPGGRDSQDGPSNWNTSKTGYYLRKFIDEDMPINNPWNIAGLQPWIYFRYAEILLNFAEAANELSGPDAIPAGARFSAREALNQIRSRTGVEMPAVPAGLSQEAFRELVRNERQIELAFEEHRFYDVRRWKIAEQTENVPAYGIEITKNGSTFNYTRKIALDGRSFAAKHYWLPIPREEIQASNNTLQQNPGY</sequence>
<evidence type="ECO:0000256" key="1">
    <source>
        <dbReference type="ARBA" id="ARBA00004442"/>
    </source>
</evidence>
<gene>
    <name evidence="9" type="ORF">ACFFI0_07085</name>
</gene>
<dbReference type="InterPro" id="IPR011990">
    <property type="entry name" value="TPR-like_helical_dom_sf"/>
</dbReference>
<dbReference type="Pfam" id="PF07980">
    <property type="entry name" value="SusD_RagB"/>
    <property type="match status" value="1"/>
</dbReference>
<feature type="signal peptide" evidence="6">
    <location>
        <begin position="1"/>
        <end position="23"/>
    </location>
</feature>
<dbReference type="SUPFAM" id="SSF48452">
    <property type="entry name" value="TPR-like"/>
    <property type="match status" value="1"/>
</dbReference>
<dbReference type="Gene3D" id="1.25.40.390">
    <property type="match status" value="1"/>
</dbReference>
<organism evidence="9 10">
    <name type="scientific">Olivibacter oleidegradans</name>
    <dbReference type="NCBI Taxonomy" id="760123"/>
    <lineage>
        <taxon>Bacteria</taxon>
        <taxon>Pseudomonadati</taxon>
        <taxon>Bacteroidota</taxon>
        <taxon>Sphingobacteriia</taxon>
        <taxon>Sphingobacteriales</taxon>
        <taxon>Sphingobacteriaceae</taxon>
        <taxon>Olivibacter</taxon>
    </lineage>
</organism>
<dbReference type="InterPro" id="IPR012944">
    <property type="entry name" value="SusD_RagB_dom"/>
</dbReference>
<evidence type="ECO:0000313" key="10">
    <source>
        <dbReference type="Proteomes" id="UP001589774"/>
    </source>
</evidence>
<evidence type="ECO:0000256" key="2">
    <source>
        <dbReference type="ARBA" id="ARBA00006275"/>
    </source>
</evidence>
<evidence type="ECO:0000256" key="4">
    <source>
        <dbReference type="ARBA" id="ARBA00023136"/>
    </source>
</evidence>
<evidence type="ECO:0000256" key="3">
    <source>
        <dbReference type="ARBA" id="ARBA00022729"/>
    </source>
</evidence>
<feature type="chain" id="PRO_5046869967" evidence="6">
    <location>
        <begin position="24"/>
        <end position="566"/>
    </location>
</feature>
<protein>
    <submittedName>
        <fullName evidence="9">RagB/SusD family nutrient uptake outer membrane protein</fullName>
    </submittedName>
</protein>
<reference evidence="9 10" key="1">
    <citation type="submission" date="2024-09" db="EMBL/GenBank/DDBJ databases">
        <authorList>
            <person name="Sun Q."/>
            <person name="Mori K."/>
        </authorList>
    </citation>
    <scope>NUCLEOTIDE SEQUENCE [LARGE SCALE GENOMIC DNA]</scope>
    <source>
        <strain evidence="9 10">CCM 7765</strain>
    </source>
</reference>
<evidence type="ECO:0000256" key="6">
    <source>
        <dbReference type="SAM" id="SignalP"/>
    </source>
</evidence>
<keyword evidence="4" id="KW-0472">Membrane</keyword>
<accession>A0ABV6HGQ8</accession>
<keyword evidence="3 6" id="KW-0732">Signal</keyword>
<feature type="domain" description="RagB/SusD" evidence="7">
    <location>
        <begin position="298"/>
        <end position="566"/>
    </location>
</feature>
<comment type="similarity">
    <text evidence="2">Belongs to the SusD family.</text>
</comment>
<dbReference type="RefSeq" id="WP_130856160.1">
    <property type="nucleotide sequence ID" value="NZ_JBHLWO010000001.1"/>
</dbReference>
<evidence type="ECO:0000313" key="9">
    <source>
        <dbReference type="EMBL" id="MFC0318066.1"/>
    </source>
</evidence>
<feature type="domain" description="SusD-like N-terminal" evidence="8">
    <location>
        <begin position="25"/>
        <end position="238"/>
    </location>
</feature>
<comment type="caution">
    <text evidence="9">The sequence shown here is derived from an EMBL/GenBank/DDBJ whole genome shotgun (WGS) entry which is preliminary data.</text>
</comment>
<dbReference type="Proteomes" id="UP001589774">
    <property type="component" value="Unassembled WGS sequence"/>
</dbReference>
<dbReference type="Pfam" id="PF14322">
    <property type="entry name" value="SusD-like_3"/>
    <property type="match status" value="1"/>
</dbReference>
<keyword evidence="10" id="KW-1185">Reference proteome</keyword>
<evidence type="ECO:0000259" key="8">
    <source>
        <dbReference type="Pfam" id="PF14322"/>
    </source>
</evidence>
<dbReference type="PROSITE" id="PS51257">
    <property type="entry name" value="PROKAR_LIPOPROTEIN"/>
    <property type="match status" value="1"/>
</dbReference>
<evidence type="ECO:0000256" key="5">
    <source>
        <dbReference type="ARBA" id="ARBA00023237"/>
    </source>
</evidence>
<evidence type="ECO:0000259" key="7">
    <source>
        <dbReference type="Pfam" id="PF07980"/>
    </source>
</evidence>